<dbReference type="InterPro" id="IPR006471">
    <property type="entry name" value="Formate_DH_gsu"/>
</dbReference>
<dbReference type="AlphaFoldDB" id="A0A3B0S8Y8"/>
<dbReference type="Gene3D" id="1.20.950.20">
    <property type="entry name" value="Transmembrane di-heme cytochromes, Chain C"/>
    <property type="match status" value="1"/>
</dbReference>
<feature type="transmembrane region" description="Helical" evidence="14">
    <location>
        <begin position="128"/>
        <end position="146"/>
    </location>
</feature>
<keyword evidence="7 14" id="KW-0812">Transmembrane</keyword>
<evidence type="ECO:0000256" key="10">
    <source>
        <dbReference type="ARBA" id="ARBA00022989"/>
    </source>
</evidence>
<keyword evidence="9" id="KW-0249">Electron transport</keyword>
<feature type="transmembrane region" description="Helical" evidence="14">
    <location>
        <begin position="272"/>
        <end position="295"/>
    </location>
</feature>
<feature type="region of interest" description="Disordered" evidence="13">
    <location>
        <begin position="60"/>
        <end position="79"/>
    </location>
</feature>
<dbReference type="InterPro" id="IPR011577">
    <property type="entry name" value="Cyt_b561_bac/Ni-Hgenase"/>
</dbReference>
<keyword evidence="5" id="KW-1003">Cell membrane</keyword>
<keyword evidence="6" id="KW-0349">Heme</keyword>
<comment type="subcellular location">
    <subcellularLocation>
        <location evidence="2">Cell membrane</location>
        <topology evidence="2">Multi-pass membrane protein</topology>
    </subcellularLocation>
</comment>
<evidence type="ECO:0000256" key="11">
    <source>
        <dbReference type="ARBA" id="ARBA00023004"/>
    </source>
</evidence>
<keyword evidence="11" id="KW-0408">Iron</keyword>
<dbReference type="GO" id="GO:0015944">
    <property type="term" value="P:formate oxidation"/>
    <property type="evidence" value="ECO:0007669"/>
    <property type="project" value="TreeGrafter"/>
</dbReference>
<dbReference type="SUPFAM" id="SSF81342">
    <property type="entry name" value="Transmembrane di-heme cytochromes"/>
    <property type="match status" value="1"/>
</dbReference>
<dbReference type="GO" id="GO:0046872">
    <property type="term" value="F:metal ion binding"/>
    <property type="evidence" value="ECO:0007669"/>
    <property type="project" value="UniProtKB-KW"/>
</dbReference>
<evidence type="ECO:0000259" key="15">
    <source>
        <dbReference type="Pfam" id="PF01292"/>
    </source>
</evidence>
<dbReference type="GO" id="GO:0036397">
    <property type="term" value="F:formate dehydrogenase (quinone) activity"/>
    <property type="evidence" value="ECO:0007669"/>
    <property type="project" value="TreeGrafter"/>
</dbReference>
<keyword evidence="10 14" id="KW-1133">Transmembrane helix</keyword>
<dbReference type="GO" id="GO:0008863">
    <property type="term" value="F:formate dehydrogenase (NAD+) activity"/>
    <property type="evidence" value="ECO:0007669"/>
    <property type="project" value="InterPro"/>
</dbReference>
<comment type="similarity">
    <text evidence="3">Belongs to the formate dehydrogenase gamma subunit family.</text>
</comment>
<evidence type="ECO:0000256" key="12">
    <source>
        <dbReference type="ARBA" id="ARBA00023136"/>
    </source>
</evidence>
<keyword evidence="4" id="KW-0813">Transport</keyword>
<dbReference type="InterPro" id="IPR016174">
    <property type="entry name" value="Di-haem_cyt_TM"/>
</dbReference>
<feature type="transmembrane region" description="Helical" evidence="14">
    <location>
        <begin position="173"/>
        <end position="199"/>
    </location>
</feature>
<feature type="domain" description="Cytochrome b561 bacterial/Ni-hydrogenase" evidence="15">
    <location>
        <begin position="163"/>
        <end position="370"/>
    </location>
</feature>
<evidence type="ECO:0000256" key="3">
    <source>
        <dbReference type="ARBA" id="ARBA00010747"/>
    </source>
</evidence>
<feature type="transmembrane region" description="Helical" evidence="14">
    <location>
        <begin position="336"/>
        <end position="358"/>
    </location>
</feature>
<evidence type="ECO:0000256" key="2">
    <source>
        <dbReference type="ARBA" id="ARBA00004651"/>
    </source>
</evidence>
<dbReference type="PANTHER" id="PTHR30074">
    <property type="entry name" value="FORMATE DEHYDROGENASE, NITRATE-INDUCIBLE, CYTOCHROME B556 FDN SUBUNIT"/>
    <property type="match status" value="1"/>
</dbReference>
<keyword evidence="16" id="KW-0560">Oxidoreductase</keyword>
<gene>
    <name evidence="16" type="ORF">MNBD_ALPHA07-2223</name>
</gene>
<dbReference type="GO" id="GO:0022904">
    <property type="term" value="P:respiratory electron transport chain"/>
    <property type="evidence" value="ECO:0007669"/>
    <property type="project" value="InterPro"/>
</dbReference>
<dbReference type="GO" id="GO:0009061">
    <property type="term" value="P:anaerobic respiration"/>
    <property type="evidence" value="ECO:0007669"/>
    <property type="project" value="TreeGrafter"/>
</dbReference>
<dbReference type="InterPro" id="IPR051817">
    <property type="entry name" value="FDH_cytochrome_b556_subunit"/>
</dbReference>
<evidence type="ECO:0000256" key="9">
    <source>
        <dbReference type="ARBA" id="ARBA00022982"/>
    </source>
</evidence>
<evidence type="ECO:0000256" key="7">
    <source>
        <dbReference type="ARBA" id="ARBA00022692"/>
    </source>
</evidence>
<keyword evidence="8" id="KW-0479">Metal-binding</keyword>
<dbReference type="GO" id="GO:0009326">
    <property type="term" value="C:formate dehydrogenase complex"/>
    <property type="evidence" value="ECO:0007669"/>
    <property type="project" value="InterPro"/>
</dbReference>
<evidence type="ECO:0000256" key="1">
    <source>
        <dbReference type="ARBA" id="ARBA00001971"/>
    </source>
</evidence>
<evidence type="ECO:0000256" key="13">
    <source>
        <dbReference type="SAM" id="MobiDB-lite"/>
    </source>
</evidence>
<evidence type="ECO:0000256" key="4">
    <source>
        <dbReference type="ARBA" id="ARBA00022448"/>
    </source>
</evidence>
<sequence length="406" mass="43625">MLSHRIIALILSLIMSAWAISPAMAQNTDDARAATGGAQTLEDIMARQNGLQIDDEFRRSATGTPNESTSTSGQLGTLGGVSDPEFWRALRYGSADITASTNGPAATVIIQDGGMRWLRVRGGVLPTYGGYLLVAMILMLLAFYVIRGKIMIEGGKTGITILRFSLLERIAHWAMAIPFILLALTGLSLLFGRIAIIPLFGKEAFSVIAIAGKVVHNNVAWVFIAGLILSFLLWALKNIPNGADIRWLLKGGGLFTKGMHLDAGKFNAGEKIVFWIVIIFGGLISLTGLALLFPYQITVFAPVLDVLNSLGISQLLGMGDTGGALSPQEEMQYAQFWHVALSFIMIAVIIAHIYLGSVGMEGALESMKSGKVDVQWAKEHHNLWYDEIAGTGTNPAPDIPSSTPGE</sequence>
<feature type="transmembrane region" description="Helical" evidence="14">
    <location>
        <begin position="219"/>
        <end position="236"/>
    </location>
</feature>
<evidence type="ECO:0000256" key="5">
    <source>
        <dbReference type="ARBA" id="ARBA00022475"/>
    </source>
</evidence>
<dbReference type="PANTHER" id="PTHR30074:SF6">
    <property type="entry name" value="FORMATE DEHYDROGENASE GAMMA SUBUNIT"/>
    <property type="match status" value="1"/>
</dbReference>
<evidence type="ECO:0000256" key="14">
    <source>
        <dbReference type="SAM" id="Phobius"/>
    </source>
</evidence>
<dbReference type="GO" id="GO:0009055">
    <property type="term" value="F:electron transfer activity"/>
    <property type="evidence" value="ECO:0007669"/>
    <property type="project" value="InterPro"/>
</dbReference>
<dbReference type="EC" id="1.2.1.2" evidence="16"/>
<dbReference type="GO" id="GO:0005886">
    <property type="term" value="C:plasma membrane"/>
    <property type="evidence" value="ECO:0007669"/>
    <property type="project" value="UniProtKB-SubCell"/>
</dbReference>
<dbReference type="NCBIfam" id="TIGR01583">
    <property type="entry name" value="formate-DH-gamm"/>
    <property type="match status" value="1"/>
</dbReference>
<comment type="cofactor">
    <cofactor evidence="1">
        <name>heme</name>
        <dbReference type="ChEBI" id="CHEBI:30413"/>
    </cofactor>
</comment>
<organism evidence="16">
    <name type="scientific">hydrothermal vent metagenome</name>
    <dbReference type="NCBI Taxonomy" id="652676"/>
    <lineage>
        <taxon>unclassified sequences</taxon>
        <taxon>metagenomes</taxon>
        <taxon>ecological metagenomes</taxon>
    </lineage>
</organism>
<dbReference type="Pfam" id="PF01292">
    <property type="entry name" value="Ni_hydr_CYTB"/>
    <property type="match status" value="1"/>
</dbReference>
<reference evidence="16" key="1">
    <citation type="submission" date="2018-06" db="EMBL/GenBank/DDBJ databases">
        <authorList>
            <person name="Zhirakovskaya E."/>
        </authorList>
    </citation>
    <scope>NUCLEOTIDE SEQUENCE</scope>
</reference>
<protein>
    <submittedName>
        <fullName evidence="16">Formate dehydrogenase -O, gamma subunit</fullName>
        <ecNumber evidence="16">1.2.1.2</ecNumber>
    </submittedName>
</protein>
<evidence type="ECO:0000256" key="6">
    <source>
        <dbReference type="ARBA" id="ARBA00022617"/>
    </source>
</evidence>
<keyword evidence="12 14" id="KW-0472">Membrane</keyword>
<dbReference type="EMBL" id="UOEG01000162">
    <property type="protein sequence ID" value="VAV97336.1"/>
    <property type="molecule type" value="Genomic_DNA"/>
</dbReference>
<evidence type="ECO:0000313" key="16">
    <source>
        <dbReference type="EMBL" id="VAV97336.1"/>
    </source>
</evidence>
<name>A0A3B0S8Y8_9ZZZZ</name>
<proteinExistence type="inferred from homology"/>
<evidence type="ECO:0000256" key="8">
    <source>
        <dbReference type="ARBA" id="ARBA00022723"/>
    </source>
</evidence>
<accession>A0A3B0S8Y8</accession>